<dbReference type="PANTHER" id="PTHR48012:SF26">
    <property type="entry name" value="SERINE_THREONINE-PROTEIN KINASE DDB_G0283821-RELATED"/>
    <property type="match status" value="1"/>
</dbReference>
<evidence type="ECO:0000256" key="3">
    <source>
        <dbReference type="SAM" id="Coils"/>
    </source>
</evidence>
<evidence type="ECO:0000256" key="1">
    <source>
        <dbReference type="ARBA" id="ARBA00022741"/>
    </source>
</evidence>
<feature type="compositionally biased region" description="Low complexity" evidence="4">
    <location>
        <begin position="1216"/>
        <end position="1227"/>
    </location>
</feature>
<dbReference type="FunFam" id="1.25.10.10:FF:000176">
    <property type="entry name" value="Cell division control protein"/>
    <property type="match status" value="1"/>
</dbReference>
<dbReference type="Gene3D" id="1.10.510.10">
    <property type="entry name" value="Transferase(Phosphotransferase) domain 1"/>
    <property type="match status" value="1"/>
</dbReference>
<dbReference type="Gene3D" id="1.25.10.10">
    <property type="entry name" value="Leucine-rich Repeat Variant"/>
    <property type="match status" value="3"/>
</dbReference>
<dbReference type="InterPro" id="IPR050629">
    <property type="entry name" value="STE20/SPS1-PAK"/>
</dbReference>
<feature type="compositionally biased region" description="Basic residues" evidence="4">
    <location>
        <begin position="429"/>
        <end position="438"/>
    </location>
</feature>
<dbReference type="InterPro" id="IPR008271">
    <property type="entry name" value="Ser/Thr_kinase_AS"/>
</dbReference>
<feature type="region of interest" description="Disordered" evidence="4">
    <location>
        <begin position="1157"/>
        <end position="1284"/>
    </location>
</feature>
<keyword evidence="3" id="KW-0175">Coiled coil</keyword>
<dbReference type="PANTHER" id="PTHR48012">
    <property type="entry name" value="STERILE20-LIKE KINASE, ISOFORM B-RELATED"/>
    <property type="match status" value="1"/>
</dbReference>
<proteinExistence type="predicted"/>
<comment type="caution">
    <text evidence="6">The sequence shown here is derived from an EMBL/GenBank/DDBJ whole genome shotgun (WGS) entry which is preliminary data.</text>
</comment>
<dbReference type="GO" id="GO:0004674">
    <property type="term" value="F:protein serine/threonine kinase activity"/>
    <property type="evidence" value="ECO:0007669"/>
    <property type="project" value="TreeGrafter"/>
</dbReference>
<evidence type="ECO:0000259" key="5">
    <source>
        <dbReference type="PROSITE" id="PS50011"/>
    </source>
</evidence>
<dbReference type="PROSITE" id="PS00108">
    <property type="entry name" value="PROTEIN_KINASE_ST"/>
    <property type="match status" value="1"/>
</dbReference>
<dbReference type="InterPro" id="IPR011989">
    <property type="entry name" value="ARM-like"/>
</dbReference>
<accession>A0A093VM03</accession>
<evidence type="ECO:0000313" key="6">
    <source>
        <dbReference type="EMBL" id="KFX53567.1"/>
    </source>
</evidence>
<dbReference type="CDD" id="cd06627">
    <property type="entry name" value="STKc_Cdc7_like"/>
    <property type="match status" value="1"/>
</dbReference>
<feature type="compositionally biased region" description="Basic and acidic residues" evidence="4">
    <location>
        <begin position="35"/>
        <end position="46"/>
    </location>
</feature>
<evidence type="ECO:0000256" key="4">
    <source>
        <dbReference type="SAM" id="MobiDB-lite"/>
    </source>
</evidence>
<feature type="region of interest" description="Disordered" evidence="4">
    <location>
        <begin position="1"/>
        <end position="46"/>
    </location>
</feature>
<feature type="domain" description="Protein kinase" evidence="5">
    <location>
        <begin position="1"/>
        <end position="260"/>
    </location>
</feature>
<feature type="coiled-coil region" evidence="3">
    <location>
        <begin position="617"/>
        <end position="651"/>
    </location>
</feature>
<dbReference type="GO" id="GO:0005524">
    <property type="term" value="F:ATP binding"/>
    <property type="evidence" value="ECO:0007669"/>
    <property type="project" value="UniProtKB-KW"/>
</dbReference>
<reference evidence="6" key="1">
    <citation type="journal article" date="2014" name="PLoS Genet.">
        <title>Signature Gene Expression Reveals Novel Clues to the Molecular Mechanisms of Dimorphic Transition in Penicillium marneffei.</title>
        <authorList>
            <person name="Yang E."/>
            <person name="Wang G."/>
            <person name="Cai J."/>
            <person name="Woo P.C."/>
            <person name="Lau S.K."/>
            <person name="Yuen K.-Y."/>
            <person name="Chow W.-N."/>
            <person name="Lin X."/>
        </authorList>
    </citation>
    <scope>NUCLEOTIDE SEQUENCE [LARGE SCALE GENOMIC DNA]</scope>
    <source>
        <strain evidence="6">PM1</strain>
    </source>
</reference>
<dbReference type="GO" id="GO:0005737">
    <property type="term" value="C:cytoplasm"/>
    <property type="evidence" value="ECO:0007669"/>
    <property type="project" value="TreeGrafter"/>
</dbReference>
<dbReference type="eggNOG" id="KOG0198">
    <property type="taxonomic scope" value="Eukaryota"/>
</dbReference>
<sequence>MVSRSNDAEESFLPSSRTPGTPVKTRLARSGTSPTKRDDKSSKSLSKDDSELKDYLEIDLLKALDHPNIVKYHGFVKTPEMLNIILEYCENGSLHSIAKNFGRFPENLVALYMSQVLQGLQYLHDQGVIHRDIKGANILTTKQGLVKLADFGVASRTTGLHESSVVGTPYWMAPEVIELSGATTASDIWSLGCTVIELLDGKPPYHKLQPMPALFRIVNDDHPPLPQGASPGVKDFLMQCFQKDPNLRVSARKLLKHPWIGNAHRSESVVPKKPTEYEEAVKSVQEWNEALRSPDSTTIRRPGRTDPQGPNHSRLDPINTALRTKDLTSPRTMSGKFRSPDPEDNWDDDFDSAISPRALELPHLRPYDHLGGILSSEQLKAFASLDGTTMRDPLGSFSEVDTTFGATDSDPLETIRPLPRKVVEENKQHVKSRSRHRSSQSVPVVAGVQALNTKPGNSPSKHLRQPRPTAFYSESADEDFSDLIVANDDVLERKLGMFSEVDDNAPKTALLIPAQRKVSIDSIDPKESKTNFPIRLKTRSSFKRSKSSIEIQKFTEDEHDEDFSDIFGNEESGLPKPVSEHGSEKNALMLQSKLSNNSWLGDQDDEDDPFAQLEEGFDEMDLEANIARDKYARLRNQVESLVSSLKTSQDDDVLADISEQLLVTFGDLPETKAIIIGSHGMLPMLEILEGCRRRDIIFNLLKIINSIIYNDYEIQENLCFVGGIPIINEFASKKYPREIRLEAATFVQQMYQSSTLTLQMFVSAGGLNVLVDFLEDDYEDERDLVLIGVNGIWSVFELQGSTPKNDFCRILSRNSVLDPLSLVLSRVLDEEEELAKISEGRIANIFFIFSQAENHVKEMVAERTVLHRVLKELRRMTPTHQITMLKFIKNLSMLSTTLESLQNSNAIDVLTELLRSTMKQPHFREVSNQILNTIYNMCRLSKPRQEDAALNGIIPLLQKIVKTERPLKEFALPILCDMAHSGKVGRRELWRNKGLPFYISLLSDPYWQVTALDAIFAWLQEETAKVEEHLLEDRADGLSFTDSIVKCLTISKANAFENLLEPLQKLLRLSPPVASTLARPDLFTRIRQKLHHTKAAVRLNLLRILSSICDSTEEQSDLLARCGLLDAIRELENDPAILVRDMAGKLLKSNEHLESLSSAKRRPLMRRTSTSALSQPSGGNLSRPTTPNLRPGQSRGLFDVAESPRHQRKSLRPVTRDGSTSTGSTDSIGQAAARSRVPRAMNSRLSLLGSLPSEETRSPSSLNRPPSAINARRRRQTNNDIDWA</sequence>
<evidence type="ECO:0000256" key="2">
    <source>
        <dbReference type="ARBA" id="ARBA00022840"/>
    </source>
</evidence>
<dbReference type="FunFam" id="1.25.10.10:FF:000212">
    <property type="entry name" value="Cell division control protein"/>
    <property type="match status" value="1"/>
</dbReference>
<dbReference type="SUPFAM" id="SSF56112">
    <property type="entry name" value="Protein kinase-like (PK-like)"/>
    <property type="match status" value="1"/>
</dbReference>
<keyword evidence="1" id="KW-0547">Nucleotide-binding</keyword>
<feature type="region of interest" description="Disordered" evidence="4">
    <location>
        <begin position="424"/>
        <end position="444"/>
    </location>
</feature>
<dbReference type="InterPro" id="IPR011009">
    <property type="entry name" value="Kinase-like_dom_sf"/>
</dbReference>
<dbReference type="SMART" id="SM00220">
    <property type="entry name" value="S_TKc"/>
    <property type="match status" value="1"/>
</dbReference>
<dbReference type="InterPro" id="IPR016024">
    <property type="entry name" value="ARM-type_fold"/>
</dbReference>
<feature type="compositionally biased region" description="Polar residues" evidence="4">
    <location>
        <begin position="1167"/>
        <end position="1188"/>
    </location>
</feature>
<protein>
    <submittedName>
        <fullName evidence="6">Cytokinesis protein sepH</fullName>
    </submittedName>
</protein>
<dbReference type="PROSITE" id="PS50011">
    <property type="entry name" value="PROTEIN_KINASE_DOM"/>
    <property type="match status" value="1"/>
</dbReference>
<organism evidence="6">
    <name type="scientific">Talaromyces marneffei PM1</name>
    <dbReference type="NCBI Taxonomy" id="1077442"/>
    <lineage>
        <taxon>Eukaryota</taxon>
        <taxon>Fungi</taxon>
        <taxon>Dikarya</taxon>
        <taxon>Ascomycota</taxon>
        <taxon>Pezizomycotina</taxon>
        <taxon>Eurotiomycetes</taxon>
        <taxon>Eurotiomycetidae</taxon>
        <taxon>Eurotiales</taxon>
        <taxon>Trichocomaceae</taxon>
        <taxon>Talaromyces</taxon>
        <taxon>Talaromyces sect. Talaromyces</taxon>
    </lineage>
</organism>
<dbReference type="EMBL" id="JPOX01000001">
    <property type="protein sequence ID" value="KFX53567.1"/>
    <property type="molecule type" value="Genomic_DNA"/>
</dbReference>
<dbReference type="SUPFAM" id="SSF48371">
    <property type="entry name" value="ARM repeat"/>
    <property type="match status" value="2"/>
</dbReference>
<dbReference type="HOGENOM" id="CLU_001872_1_1_1"/>
<keyword evidence="2" id="KW-0067">ATP-binding</keyword>
<gene>
    <name evidence="6" type="ORF">GQ26_0013380</name>
</gene>
<feature type="region of interest" description="Disordered" evidence="4">
    <location>
        <begin position="287"/>
        <end position="345"/>
    </location>
</feature>
<dbReference type="Pfam" id="PF00069">
    <property type="entry name" value="Pkinase"/>
    <property type="match status" value="1"/>
</dbReference>
<dbReference type="InterPro" id="IPR000719">
    <property type="entry name" value="Prot_kinase_dom"/>
</dbReference>
<name>A0A093VM03_TALMA</name>